<proteinExistence type="inferred from homology"/>
<comment type="caution">
    <text evidence="15">The sequence shown here is derived from an EMBL/GenBank/DDBJ whole genome shotgun (WGS) entry which is preliminary data.</text>
</comment>
<comment type="subcellular location">
    <subcellularLocation>
        <location evidence="1">Membrane</location>
        <topology evidence="1">Multi-pass membrane protein</topology>
    </subcellularLocation>
</comment>
<feature type="transmembrane region" description="Helical" evidence="12">
    <location>
        <begin position="742"/>
        <end position="765"/>
    </location>
</feature>
<dbReference type="GO" id="GO:0005743">
    <property type="term" value="C:mitochondrial inner membrane"/>
    <property type="evidence" value="ECO:0007669"/>
    <property type="project" value="TreeGrafter"/>
</dbReference>
<dbReference type="CDD" id="cd03249">
    <property type="entry name" value="ABC_MTABC3_MDL1_MDL2"/>
    <property type="match status" value="2"/>
</dbReference>
<dbReference type="InterPro" id="IPR003439">
    <property type="entry name" value="ABC_transporter-like_ATP-bd"/>
</dbReference>
<feature type="transmembrane region" description="Helical" evidence="12">
    <location>
        <begin position="223"/>
        <end position="245"/>
    </location>
</feature>
<evidence type="ECO:0000313" key="15">
    <source>
        <dbReference type="EMBL" id="KRX03379.1"/>
    </source>
</evidence>
<dbReference type="PROSITE" id="PS50893">
    <property type="entry name" value="ABC_TRANSPORTER_2"/>
    <property type="match status" value="2"/>
</dbReference>
<evidence type="ECO:0000256" key="1">
    <source>
        <dbReference type="ARBA" id="ARBA00004141"/>
    </source>
</evidence>
<dbReference type="CDD" id="cd18578">
    <property type="entry name" value="ABC_6TM_Pgp_ABCB1_D2_like"/>
    <property type="match status" value="1"/>
</dbReference>
<evidence type="ECO:0000259" key="13">
    <source>
        <dbReference type="PROSITE" id="PS50893"/>
    </source>
</evidence>
<keyword evidence="5" id="KW-0677">Repeat</keyword>
<feature type="transmembrane region" description="Helical" evidence="12">
    <location>
        <begin position="792"/>
        <end position="812"/>
    </location>
</feature>
<evidence type="ECO:0000256" key="6">
    <source>
        <dbReference type="ARBA" id="ARBA00022741"/>
    </source>
</evidence>
<keyword evidence="11" id="KW-0175">Coiled coil</keyword>
<evidence type="ECO:0000256" key="3">
    <source>
        <dbReference type="ARBA" id="ARBA00022448"/>
    </source>
</evidence>
<feature type="transmembrane region" description="Helical" evidence="12">
    <location>
        <begin position="300"/>
        <end position="325"/>
    </location>
</feature>
<dbReference type="FunFam" id="3.40.50.300:FF:000916">
    <property type="entry name" value="ABC transporter B family member 9"/>
    <property type="match status" value="1"/>
</dbReference>
<feature type="coiled-coil region" evidence="11">
    <location>
        <begin position="632"/>
        <end position="669"/>
    </location>
</feature>
<dbReference type="InterPro" id="IPR011527">
    <property type="entry name" value="ABC1_TM_dom"/>
</dbReference>
<dbReference type="Gene3D" id="3.40.50.300">
    <property type="entry name" value="P-loop containing nucleotide triphosphate hydrolases"/>
    <property type="match status" value="2"/>
</dbReference>
<dbReference type="PROSITE" id="PS50929">
    <property type="entry name" value="ABC_TM1F"/>
    <property type="match status" value="2"/>
</dbReference>
<dbReference type="PANTHER" id="PTHR43394:SF1">
    <property type="entry name" value="ATP-BINDING CASSETTE SUB-FAMILY B MEMBER 10, MITOCHONDRIAL"/>
    <property type="match status" value="1"/>
</dbReference>
<keyword evidence="10" id="KW-0325">Glycoprotein</keyword>
<dbReference type="Gene3D" id="1.20.1560.10">
    <property type="entry name" value="ABC transporter type 1, transmembrane domain"/>
    <property type="match status" value="2"/>
</dbReference>
<dbReference type="GO" id="GO:0090374">
    <property type="term" value="P:oligopeptide export from mitochondrion"/>
    <property type="evidence" value="ECO:0007669"/>
    <property type="project" value="TreeGrafter"/>
</dbReference>
<protein>
    <submittedName>
        <fullName evidence="15">p-loop containing nucleoside triphosphate hydrolase</fullName>
    </submittedName>
</protein>
<dbReference type="InterPro" id="IPR036640">
    <property type="entry name" value="ABC1_TM_sf"/>
</dbReference>
<evidence type="ECO:0000256" key="9">
    <source>
        <dbReference type="ARBA" id="ARBA00023136"/>
    </source>
</evidence>
<evidence type="ECO:0000256" key="10">
    <source>
        <dbReference type="ARBA" id="ARBA00023180"/>
    </source>
</evidence>
<evidence type="ECO:0000256" key="4">
    <source>
        <dbReference type="ARBA" id="ARBA00022692"/>
    </source>
</evidence>
<feature type="transmembrane region" description="Helical" evidence="12">
    <location>
        <begin position="77"/>
        <end position="104"/>
    </location>
</feature>
<dbReference type="InterPro" id="IPR003593">
    <property type="entry name" value="AAA+_ATPase"/>
</dbReference>
<feature type="domain" description="ABC transporter" evidence="13">
    <location>
        <begin position="1074"/>
        <end position="1321"/>
    </location>
</feature>
<dbReference type="Pfam" id="PF00664">
    <property type="entry name" value="ABC_membrane"/>
    <property type="match status" value="2"/>
</dbReference>
<dbReference type="SUPFAM" id="SSF52540">
    <property type="entry name" value="P-loop containing nucleoside triphosphate hydrolases"/>
    <property type="match status" value="2"/>
</dbReference>
<dbReference type="FunFam" id="3.40.50.300:FF:000240">
    <property type="entry name" value="ABC transporter B family member 20"/>
    <property type="match status" value="1"/>
</dbReference>
<feature type="transmembrane region" description="Helical" evidence="12">
    <location>
        <begin position="124"/>
        <end position="147"/>
    </location>
</feature>
<reference evidence="15 16" key="1">
    <citation type="journal article" date="2015" name="Sci. Rep.">
        <title>Genome of the facultative scuticociliatosis pathogen Pseudocohnilembus persalinus provides insight into its virulence through horizontal gene transfer.</title>
        <authorList>
            <person name="Xiong J."/>
            <person name="Wang G."/>
            <person name="Cheng J."/>
            <person name="Tian M."/>
            <person name="Pan X."/>
            <person name="Warren A."/>
            <person name="Jiang C."/>
            <person name="Yuan D."/>
            <person name="Miao W."/>
        </authorList>
    </citation>
    <scope>NUCLEOTIDE SEQUENCE [LARGE SCALE GENOMIC DNA]</scope>
    <source>
        <strain evidence="15">36N120E</strain>
    </source>
</reference>
<feature type="domain" description="ABC transporter" evidence="13">
    <location>
        <begin position="409"/>
        <end position="645"/>
    </location>
</feature>
<feature type="domain" description="ABC transmembrane type-1" evidence="14">
    <location>
        <begin position="745"/>
        <end position="1035"/>
    </location>
</feature>
<evidence type="ECO:0000259" key="14">
    <source>
        <dbReference type="PROSITE" id="PS50929"/>
    </source>
</evidence>
<dbReference type="Pfam" id="PF00005">
    <property type="entry name" value="ABC_tran"/>
    <property type="match status" value="2"/>
</dbReference>
<evidence type="ECO:0000256" key="5">
    <source>
        <dbReference type="ARBA" id="ARBA00022737"/>
    </source>
</evidence>
<keyword evidence="6" id="KW-0547">Nucleotide-binding</keyword>
<dbReference type="InterPro" id="IPR027417">
    <property type="entry name" value="P-loop_NTPase"/>
</dbReference>
<feature type="coiled-coil region" evidence="11">
    <location>
        <begin position="696"/>
        <end position="739"/>
    </location>
</feature>
<dbReference type="GO" id="GO:0005524">
    <property type="term" value="F:ATP binding"/>
    <property type="evidence" value="ECO:0007669"/>
    <property type="project" value="UniProtKB-KW"/>
</dbReference>
<keyword evidence="4 12" id="KW-0812">Transmembrane</keyword>
<feature type="transmembrane region" description="Helical" evidence="12">
    <location>
        <begin position="975"/>
        <end position="998"/>
    </location>
</feature>
<dbReference type="InterPro" id="IPR017871">
    <property type="entry name" value="ABC_transporter-like_CS"/>
</dbReference>
<evidence type="ECO:0000256" key="7">
    <source>
        <dbReference type="ARBA" id="ARBA00022840"/>
    </source>
</evidence>
<dbReference type="SMART" id="SM00382">
    <property type="entry name" value="AAA"/>
    <property type="match status" value="2"/>
</dbReference>
<dbReference type="GO" id="GO:0016887">
    <property type="term" value="F:ATP hydrolysis activity"/>
    <property type="evidence" value="ECO:0007669"/>
    <property type="project" value="InterPro"/>
</dbReference>
<dbReference type="PANTHER" id="PTHR43394">
    <property type="entry name" value="ATP-DEPENDENT PERMEASE MDL1, MITOCHONDRIAL"/>
    <property type="match status" value="1"/>
</dbReference>
<dbReference type="GO" id="GO:0015421">
    <property type="term" value="F:ABC-type oligopeptide transporter activity"/>
    <property type="evidence" value="ECO:0007669"/>
    <property type="project" value="TreeGrafter"/>
</dbReference>
<dbReference type="EMBL" id="LDAU01000133">
    <property type="protein sequence ID" value="KRX03379.1"/>
    <property type="molecule type" value="Genomic_DNA"/>
</dbReference>
<keyword evidence="3" id="KW-0813">Transport</keyword>
<dbReference type="OMA" id="GFGQEEQ"/>
<name>A0A0V0QM16_PSEPJ</name>
<evidence type="ECO:0000256" key="8">
    <source>
        <dbReference type="ARBA" id="ARBA00022989"/>
    </source>
</evidence>
<keyword evidence="15" id="KW-0378">Hydrolase</keyword>
<evidence type="ECO:0000256" key="11">
    <source>
        <dbReference type="SAM" id="Coils"/>
    </source>
</evidence>
<gene>
    <name evidence="15" type="ORF">PPERSA_12658</name>
</gene>
<keyword evidence="16" id="KW-1185">Reference proteome</keyword>
<accession>A0A0V0QM16</accession>
<keyword evidence="7" id="KW-0067">ATP-binding</keyword>
<dbReference type="CDD" id="cd18577">
    <property type="entry name" value="ABC_6TM_Pgp_ABCB1_D1_like"/>
    <property type="match status" value="1"/>
</dbReference>
<dbReference type="PROSITE" id="PS00211">
    <property type="entry name" value="ABC_TRANSPORTER_1"/>
    <property type="match status" value="2"/>
</dbReference>
<dbReference type="SUPFAM" id="SSF90123">
    <property type="entry name" value="ABC transporter transmembrane region"/>
    <property type="match status" value="2"/>
</dbReference>
<evidence type="ECO:0000256" key="2">
    <source>
        <dbReference type="ARBA" id="ARBA00007577"/>
    </source>
</evidence>
<sequence>MKNQQKENKVSPSLYDKEKNLFNNNLESQNLKYIQSEEQNDKLEQQAYEQKQKEKKEKIEQTTFFQLFRFSTSSDKFLMIFGGIASFINGLALPLFCLVFGKIIDSFGNDNSVDEMVDQARQQFLYLVYIGIGSFFCSWAQMYGWMYSGERQAIQLRKAYFKAILKQDISWFDQEDPNQLATKIATETFAVQGAIGEKVPTYIMTMSTLVGGFAVAYIYGWELSLICTAFLPFMALGAFLFTYMIQNADQKVNHTYSEASGRAEQAIHGIKTVKSLNGQEHEQKHYLVSLKYAYNQAFKWGVYIGLCLGFMWGVVFLDYAIGLYFGSVFIEKQYTNTIEDRPYSAGDVIIVFFSLMMGSFSLGQATPCIKNFSLGKQAAFKIYKVLDAKPLISPSLEKGIKPQQFQGKIELKSVQFSYPIKEDQQVLKGINLTIQPGLKTALVGESGCGKSTIMQLIERFYDCNSGEVIVDGNNIKDINLQWYRQHVGYVGQEPVLFAGTIKENLLYGKPDATDDELKSVLEQANAWDFVSQLQKGLETLVGNSGSQLSGGQKQRLCIARALLKNPPILLLDEATSALDRTNEKSIQKTLDEVSKNRTTLVIAHRLSTIQNSDVIFVIDEGQVVEEGNHQQLINQQGKYAALSQNQQKAEQEEEQIKKVEEEGLKHVQQIKNVSQKNNNSILQEQSKSNQAIAVKIPKNEEIVEQKESELNEEQKKQNIQEEKKKQKVLNTKLSQLNKDERGYMFFGGIFSFLAGACFPVSAVYLGDMLFVLAQYGHISDDQYKRERNENCIAFIVIAVASFISNLIQFASWKKVGEGLTYKLREQGFKKILNMRGDWFDLPENSAGTLSSRLGSDTQIVNGLTSTVVNIQISNLGALVSGLCIGFIFEWRTTLVTLGCFPILAIAGAIQAQFVQGFSEQTDAGYKDSGNLIQEAVVNMRTVTSFGNENALEKAYEKRLEFPLSIVKKKANQSGIAFSASQAILFTIYGFVFFIGAVFVKEYDVEPKDMYIALFAIMNAAMGAGNNNAFMTDIGQAFNAAKNLFAILDSKDELQLHREEVFDPIKDFSKFKGEIEFKDVVFKYPSREKYVLNGISFKILPGQKCALVGPSGCGKSTIMQILLRFYEIEAGTITIDGIDYKEYDIRELRAQYGVVSQEPILFKGTIKENIQYNSYNITQEQLELAAEQANAKEFIEKNEFEGESEAENKIGKGYDRQVGPKGSFLSGGQKQRIAIARAIIKQPKILLLDEATSALDNKNEKIVQESLDKLMHGRTTLSIAHRISTIKDSDQIFVFEAGQIVEKGTYEELVAKKGYFYRLERGDQQ</sequence>
<keyword evidence="8 12" id="KW-1133">Transmembrane helix</keyword>
<feature type="transmembrane region" description="Helical" evidence="12">
    <location>
        <begin position="345"/>
        <end position="363"/>
    </location>
</feature>
<comment type="similarity">
    <text evidence="2">Belongs to the ABC transporter superfamily. ABCB family. Multidrug resistance exporter (TC 3.A.1.201) subfamily.</text>
</comment>
<feature type="transmembrane region" description="Helical" evidence="12">
    <location>
        <begin position="199"/>
        <end position="217"/>
    </location>
</feature>
<feature type="coiled-coil region" evidence="11">
    <location>
        <begin position="26"/>
        <end position="60"/>
    </location>
</feature>
<dbReference type="Proteomes" id="UP000054937">
    <property type="component" value="Unassembled WGS sequence"/>
</dbReference>
<evidence type="ECO:0000256" key="12">
    <source>
        <dbReference type="SAM" id="Phobius"/>
    </source>
</evidence>
<dbReference type="InterPro" id="IPR039421">
    <property type="entry name" value="Type_1_exporter"/>
</dbReference>
<dbReference type="InParanoid" id="A0A0V0QM16"/>
<organism evidence="15 16">
    <name type="scientific">Pseudocohnilembus persalinus</name>
    <name type="common">Ciliate</name>
    <dbReference type="NCBI Taxonomy" id="266149"/>
    <lineage>
        <taxon>Eukaryota</taxon>
        <taxon>Sar</taxon>
        <taxon>Alveolata</taxon>
        <taxon>Ciliophora</taxon>
        <taxon>Intramacronucleata</taxon>
        <taxon>Oligohymenophorea</taxon>
        <taxon>Scuticociliatia</taxon>
        <taxon>Philasterida</taxon>
        <taxon>Pseudocohnilembidae</taxon>
        <taxon>Pseudocohnilembus</taxon>
    </lineage>
</organism>
<keyword evidence="9 12" id="KW-0472">Membrane</keyword>
<dbReference type="OrthoDB" id="417789at2759"/>
<evidence type="ECO:0000313" key="16">
    <source>
        <dbReference type="Proteomes" id="UP000054937"/>
    </source>
</evidence>
<feature type="domain" description="ABC transmembrane type-1" evidence="14">
    <location>
        <begin position="80"/>
        <end position="374"/>
    </location>
</feature>
<dbReference type="FunCoup" id="A0A0V0QM16">
    <property type="interactions" value="1"/>
</dbReference>
<feature type="transmembrane region" description="Helical" evidence="12">
    <location>
        <begin position="1010"/>
        <end position="1029"/>
    </location>
</feature>